<evidence type="ECO:0000313" key="2">
    <source>
        <dbReference type="EMBL" id="MEJ2889631.1"/>
    </source>
</evidence>
<comment type="caution">
    <text evidence="2">The sequence shown here is derived from an EMBL/GenBank/DDBJ whole genome shotgun (WGS) entry which is preliminary data.</text>
</comment>
<dbReference type="InterPro" id="IPR057326">
    <property type="entry name" value="KR_dom"/>
</dbReference>
<dbReference type="InterPro" id="IPR002347">
    <property type="entry name" value="SDR_fam"/>
</dbReference>
<dbReference type="Proteomes" id="UP001370100">
    <property type="component" value="Unassembled WGS sequence"/>
</dbReference>
<evidence type="ECO:0000259" key="1">
    <source>
        <dbReference type="SMART" id="SM00822"/>
    </source>
</evidence>
<dbReference type="RefSeq" id="WP_337717385.1">
    <property type="nucleotide sequence ID" value="NZ_JBBEGL010000007.1"/>
</dbReference>
<protein>
    <submittedName>
        <fullName evidence="2">SDR family NAD(P)-dependent oxidoreductase</fullName>
    </submittedName>
</protein>
<feature type="domain" description="Ketoreductase" evidence="1">
    <location>
        <begin position="7"/>
        <end position="196"/>
    </location>
</feature>
<gene>
    <name evidence="2" type="ORF">WCD41_24430</name>
</gene>
<dbReference type="InterPro" id="IPR036291">
    <property type="entry name" value="NAD(P)-bd_dom_sf"/>
</dbReference>
<keyword evidence="3" id="KW-1185">Reference proteome</keyword>
<dbReference type="Gene3D" id="3.40.50.720">
    <property type="entry name" value="NAD(P)-binding Rossmann-like Domain"/>
    <property type="match status" value="1"/>
</dbReference>
<proteinExistence type="predicted"/>
<name>A0ABU8NB59_9PSEU</name>
<dbReference type="CDD" id="cd05233">
    <property type="entry name" value="SDR_c"/>
    <property type="match status" value="1"/>
</dbReference>
<dbReference type="PRINTS" id="PR00080">
    <property type="entry name" value="SDRFAMILY"/>
</dbReference>
<dbReference type="Pfam" id="PF13561">
    <property type="entry name" value="adh_short_C2"/>
    <property type="match status" value="1"/>
</dbReference>
<accession>A0ABU8NB59</accession>
<reference evidence="2 3" key="1">
    <citation type="submission" date="2024-03" db="EMBL/GenBank/DDBJ databases">
        <title>Actinomycetospora sp. OC33-EN06, a novel actinomycete isolated from wild orchid (Aerides multiflora).</title>
        <authorList>
            <person name="Suriyachadkun C."/>
        </authorList>
    </citation>
    <scope>NUCLEOTIDE SEQUENCE [LARGE SCALE GENOMIC DNA]</scope>
    <source>
        <strain evidence="2 3">OC33-EN06</strain>
    </source>
</reference>
<dbReference type="EMBL" id="JBBEGL010000007">
    <property type="protein sequence ID" value="MEJ2889631.1"/>
    <property type="molecule type" value="Genomic_DNA"/>
</dbReference>
<dbReference type="SUPFAM" id="SSF51735">
    <property type="entry name" value="NAD(P)-binding Rossmann-fold domains"/>
    <property type="match status" value="1"/>
</dbReference>
<dbReference type="PANTHER" id="PTHR42820">
    <property type="entry name" value="SHORT-CHAIN DEHYDROGENASE REDUCTASE"/>
    <property type="match status" value="1"/>
</dbReference>
<evidence type="ECO:0000313" key="3">
    <source>
        <dbReference type="Proteomes" id="UP001370100"/>
    </source>
</evidence>
<dbReference type="PRINTS" id="PR00081">
    <property type="entry name" value="GDHRDH"/>
</dbReference>
<dbReference type="SMART" id="SM00822">
    <property type="entry name" value="PKS_KR"/>
    <property type="match status" value="1"/>
</dbReference>
<dbReference type="PANTHER" id="PTHR42820:SF1">
    <property type="entry name" value="SHORT-CHAIN DEHYDROGENASE_REDUCTASE FAMILY PROTEIN"/>
    <property type="match status" value="1"/>
</dbReference>
<sequence length="252" mass="25866">MAQLQDKVVLITGGESGIGLASARLFVREGAKVVLVGIEKAKLEAAVEEIGAERAVSAVADVTDSDAVAAAVAAGVERFGRLDVVFSNAGISGEVAKIVDYPDDVFARVLAVHVTGAFHVLKHTLPHVTDGGSVIITSSVVGLVGFGDLSAYVAAKHGQVGLMRSAAKEVADRRIRVNTLHPGPTSTPFQDDIEMRATGKSQADAASVFDGLIPLGRHTTTDEIAQAALYLASDASAMVSSTTFAIDGGMAG</sequence>
<organism evidence="2 3">
    <name type="scientific">Actinomycetospora aeridis</name>
    <dbReference type="NCBI Taxonomy" id="3129231"/>
    <lineage>
        <taxon>Bacteria</taxon>
        <taxon>Bacillati</taxon>
        <taxon>Actinomycetota</taxon>
        <taxon>Actinomycetes</taxon>
        <taxon>Pseudonocardiales</taxon>
        <taxon>Pseudonocardiaceae</taxon>
        <taxon>Actinomycetospora</taxon>
    </lineage>
</organism>